<reference evidence="13" key="1">
    <citation type="journal article" date="2016" name="Proc. Natl. Acad. Sci. U.S.A.">
        <title>Chromosome-level assembly of Arabidopsis thaliana Ler reveals the extent of translocation and inversion polymorphisms.</title>
        <authorList>
            <person name="Zapata L."/>
            <person name="Ding J."/>
            <person name="Willing E.M."/>
            <person name="Hartwig B."/>
            <person name="Bezdan D."/>
            <person name="Jiao W.B."/>
            <person name="Patel V."/>
            <person name="Velikkakam James G."/>
            <person name="Koornneef M."/>
            <person name="Ossowski S."/>
            <person name="Schneeberger K."/>
        </authorList>
    </citation>
    <scope>NUCLEOTIDE SEQUENCE [LARGE SCALE GENOMIC DNA]</scope>
    <source>
        <strain evidence="13">cv. Landsberg erecta</strain>
    </source>
</reference>
<evidence type="ECO:0000256" key="5">
    <source>
        <dbReference type="ARBA" id="ARBA00013189"/>
    </source>
</evidence>
<evidence type="ECO:0000259" key="11">
    <source>
        <dbReference type="Pfam" id="PF01370"/>
    </source>
</evidence>
<dbReference type="Proteomes" id="UP000078284">
    <property type="component" value="Chromosome 1"/>
</dbReference>
<evidence type="ECO:0000256" key="7">
    <source>
        <dbReference type="ARBA" id="ARBA00023144"/>
    </source>
</evidence>
<evidence type="ECO:0000313" key="13">
    <source>
        <dbReference type="Proteomes" id="UP000078284"/>
    </source>
</evidence>
<dbReference type="Gene3D" id="3.90.25.10">
    <property type="entry name" value="UDP-galactose 4-epimerase, domain 1"/>
    <property type="match status" value="2"/>
</dbReference>
<feature type="domain" description="NAD-dependent epimerase/dehydratase" evidence="11">
    <location>
        <begin position="5"/>
        <end position="303"/>
    </location>
</feature>
<keyword evidence="7" id="KW-0299">Galactose metabolism</keyword>
<evidence type="ECO:0000313" key="12">
    <source>
        <dbReference type="EMBL" id="OAP14267.1"/>
    </source>
</evidence>
<evidence type="ECO:0000256" key="3">
    <source>
        <dbReference type="ARBA" id="ARBA00004947"/>
    </source>
</evidence>
<dbReference type="NCBIfam" id="TIGR01179">
    <property type="entry name" value="galE"/>
    <property type="match status" value="1"/>
</dbReference>
<dbReference type="UniPathway" id="UPA00214"/>
<accession>A0A178W706</accession>
<dbReference type="EMBL" id="LUHQ01000001">
    <property type="protein sequence ID" value="OAP14267.1"/>
    <property type="molecule type" value="Genomic_DNA"/>
</dbReference>
<dbReference type="ExpressionAtlas" id="A0A178W706">
    <property type="expression patterns" value="baseline and differential"/>
</dbReference>
<dbReference type="FunFam" id="3.40.50.720:FF:000040">
    <property type="entry name" value="UDP-glucose 4-epimerase"/>
    <property type="match status" value="1"/>
</dbReference>
<evidence type="ECO:0000256" key="9">
    <source>
        <dbReference type="ARBA" id="ARBA00023277"/>
    </source>
</evidence>
<comment type="caution">
    <text evidence="12">The sequence shown here is derived from an EMBL/GenBank/DDBJ whole genome shotgun (WGS) entry which is preliminary data.</text>
</comment>
<gene>
    <name evidence="12" type="ordered locus">AXX17_At1g57950</name>
</gene>
<dbReference type="GO" id="GO:0003978">
    <property type="term" value="F:UDP-glucose 4-epimerase activity"/>
    <property type="evidence" value="ECO:0007669"/>
    <property type="project" value="UniProtKB-UniRule"/>
</dbReference>
<evidence type="ECO:0000256" key="8">
    <source>
        <dbReference type="ARBA" id="ARBA00023235"/>
    </source>
</evidence>
<evidence type="ECO:0000256" key="4">
    <source>
        <dbReference type="ARBA" id="ARBA00007637"/>
    </source>
</evidence>
<name>A0A178W706_ARATH</name>
<dbReference type="InterPro" id="IPR036291">
    <property type="entry name" value="NAD(P)-bd_dom_sf"/>
</dbReference>
<dbReference type="EC" id="5.1.3.-" evidence="10"/>
<sequence length="384" mass="42305">MVGNILVTGGAGYIGSHTVLQLLLGGYNTVVIDNLDNSSLVSIQRVKDLAGDHGQNLTVHQVDLRDKPALEKVFSETKFDAVMHFAGLKAVGESVAKPLLYYNNNLIATITLLEVMAAHGCKKLVFSSSATVYGWPKEVPCTEESPLSGMSPYGRTKLFIEDICRDVQRGDPEWRIIMLRYFNPVGAHPSGRIGEDPCGTPNNLMPYVQQVVVGRLPNLKIYGTDYTTKDGTGVRLSHPYTTIRNLNCPLNPCITLTQTCFLSLFHMNHVRDYIHVVDLADGHICALQKLDDTEIGCEVYNLGTGKGTTVLEMVDAFEKASGMKIPLVKVGRRPGDAETVYASTEKAERELNWKANFGIEEMCRDQWNWASNNPFGYGSSPNST</sequence>
<dbReference type="Pfam" id="PF01370">
    <property type="entry name" value="Epimerase"/>
    <property type="match status" value="1"/>
</dbReference>
<organism evidence="12 13">
    <name type="scientific">Arabidopsis thaliana</name>
    <name type="common">Mouse-ear cress</name>
    <dbReference type="NCBI Taxonomy" id="3702"/>
    <lineage>
        <taxon>Eukaryota</taxon>
        <taxon>Viridiplantae</taxon>
        <taxon>Streptophyta</taxon>
        <taxon>Embryophyta</taxon>
        <taxon>Tracheophyta</taxon>
        <taxon>Spermatophyta</taxon>
        <taxon>Magnoliopsida</taxon>
        <taxon>eudicotyledons</taxon>
        <taxon>Gunneridae</taxon>
        <taxon>Pentapetalae</taxon>
        <taxon>rosids</taxon>
        <taxon>malvids</taxon>
        <taxon>Brassicales</taxon>
        <taxon>Brassicaceae</taxon>
        <taxon>Camelineae</taxon>
        <taxon>Arabidopsis</taxon>
    </lineage>
</organism>
<dbReference type="InterPro" id="IPR001509">
    <property type="entry name" value="Epimerase_deHydtase"/>
</dbReference>
<evidence type="ECO:0000256" key="10">
    <source>
        <dbReference type="RuleBase" id="RU366046"/>
    </source>
</evidence>
<keyword evidence="9 10" id="KW-0119">Carbohydrate metabolism</keyword>
<proteinExistence type="inferred from homology"/>
<dbReference type="Gene3D" id="3.40.50.720">
    <property type="entry name" value="NAD(P)-binding Rossmann-like Domain"/>
    <property type="match status" value="1"/>
</dbReference>
<keyword evidence="8 10" id="KW-0413">Isomerase</keyword>
<comment type="cofactor">
    <cofactor evidence="2 10">
        <name>NAD(+)</name>
        <dbReference type="ChEBI" id="CHEBI:57540"/>
    </cofactor>
</comment>
<keyword evidence="6 10" id="KW-0520">NAD</keyword>
<comment type="similarity">
    <text evidence="4 10">Belongs to the NAD(P)-dependent epimerase/dehydratase family.</text>
</comment>
<comment type="catalytic activity">
    <reaction evidence="1">
        <text>UDP-alpha-D-glucose = UDP-alpha-D-galactose</text>
        <dbReference type="Rhea" id="RHEA:22168"/>
        <dbReference type="ChEBI" id="CHEBI:58885"/>
        <dbReference type="ChEBI" id="CHEBI:66914"/>
        <dbReference type="EC" id="5.1.3.2"/>
    </reaction>
</comment>
<evidence type="ECO:0000256" key="2">
    <source>
        <dbReference type="ARBA" id="ARBA00001911"/>
    </source>
</evidence>
<evidence type="ECO:0000256" key="1">
    <source>
        <dbReference type="ARBA" id="ARBA00000083"/>
    </source>
</evidence>
<dbReference type="PANTHER" id="PTHR43725">
    <property type="entry name" value="UDP-GLUCOSE 4-EPIMERASE"/>
    <property type="match status" value="1"/>
</dbReference>
<comment type="pathway">
    <text evidence="3 10">Carbohydrate metabolism; galactose metabolism.</text>
</comment>
<dbReference type="SUPFAM" id="SSF51735">
    <property type="entry name" value="NAD(P)-binding Rossmann-fold domains"/>
    <property type="match status" value="1"/>
</dbReference>
<dbReference type="PANTHER" id="PTHR43725:SF12">
    <property type="entry name" value="UDP-GLUCOSE 4-EPIMERASE 4"/>
    <property type="match status" value="1"/>
</dbReference>
<dbReference type="CDD" id="cd05247">
    <property type="entry name" value="UDP_G4E_1_SDR_e"/>
    <property type="match status" value="1"/>
</dbReference>
<protein>
    <recommendedName>
        <fullName evidence="5 10">UDP-glucose 4-epimerase</fullName>
        <ecNumber evidence="10">5.1.3.-</ecNumber>
    </recommendedName>
</protein>
<evidence type="ECO:0000256" key="6">
    <source>
        <dbReference type="ARBA" id="ARBA00023027"/>
    </source>
</evidence>
<dbReference type="AlphaFoldDB" id="A0A178W706"/>
<dbReference type="InterPro" id="IPR005886">
    <property type="entry name" value="UDP_G4E"/>
</dbReference>
<dbReference type="GO" id="GO:0006012">
    <property type="term" value="P:galactose metabolic process"/>
    <property type="evidence" value="ECO:0007669"/>
    <property type="project" value="UniProtKB-UniPathway"/>
</dbReference>